<dbReference type="RefSeq" id="WP_381481793.1">
    <property type="nucleotide sequence ID" value="NZ_JBHTLT010000119.1"/>
</dbReference>
<dbReference type="InterPro" id="IPR013498">
    <property type="entry name" value="Topo_IA_Znf"/>
</dbReference>
<evidence type="ECO:0000313" key="2">
    <source>
        <dbReference type="EMBL" id="MFD1206276.1"/>
    </source>
</evidence>
<keyword evidence="3" id="KW-1185">Reference proteome</keyword>
<evidence type="ECO:0000313" key="3">
    <source>
        <dbReference type="Proteomes" id="UP001597231"/>
    </source>
</evidence>
<keyword evidence="2" id="KW-0238">DNA-binding</keyword>
<dbReference type="SUPFAM" id="SSF57783">
    <property type="entry name" value="Zinc beta-ribbon"/>
    <property type="match status" value="1"/>
</dbReference>
<dbReference type="EMBL" id="JBHTLT010000119">
    <property type="protein sequence ID" value="MFD1206276.1"/>
    <property type="molecule type" value="Genomic_DNA"/>
</dbReference>
<name>A0ABW3TZK9_9BACL</name>
<dbReference type="Pfam" id="PF01396">
    <property type="entry name" value="Zn_ribbon_Top1"/>
    <property type="match status" value="1"/>
</dbReference>
<proteinExistence type="predicted"/>
<evidence type="ECO:0000259" key="1">
    <source>
        <dbReference type="Pfam" id="PF01396"/>
    </source>
</evidence>
<feature type="domain" description="DNA topoisomerase type IA zn finger" evidence="1">
    <location>
        <begin position="43"/>
        <end position="77"/>
    </location>
</feature>
<reference evidence="3" key="1">
    <citation type="journal article" date="2019" name="Int. J. Syst. Evol. Microbiol.">
        <title>The Global Catalogue of Microorganisms (GCM) 10K type strain sequencing project: providing services to taxonomists for standard genome sequencing and annotation.</title>
        <authorList>
            <consortium name="The Broad Institute Genomics Platform"/>
            <consortium name="The Broad Institute Genome Sequencing Center for Infectious Disease"/>
            <person name="Wu L."/>
            <person name="Ma J."/>
        </authorList>
    </citation>
    <scope>NUCLEOTIDE SEQUENCE [LARGE SCALE GENOMIC DNA]</scope>
    <source>
        <strain evidence="3">CCUG 53915</strain>
    </source>
</reference>
<accession>A0ABW3TZK9</accession>
<organism evidence="2 3">
    <name type="scientific">Sporosarcina contaminans</name>
    <dbReference type="NCBI Taxonomy" id="633403"/>
    <lineage>
        <taxon>Bacteria</taxon>
        <taxon>Bacillati</taxon>
        <taxon>Bacillota</taxon>
        <taxon>Bacilli</taxon>
        <taxon>Bacillales</taxon>
        <taxon>Caryophanaceae</taxon>
        <taxon>Sporosarcina</taxon>
    </lineage>
</organism>
<sequence length="78" mass="8968">MYEEDVPYVRRRIDFIGSEICRQADQYRQTVKAGQSVISTTIKTCPKCAGTLHLKTGRYGKFYGCSGFPACRYTERFN</sequence>
<dbReference type="GO" id="GO:0003677">
    <property type="term" value="F:DNA binding"/>
    <property type="evidence" value="ECO:0007669"/>
    <property type="project" value="UniProtKB-KW"/>
</dbReference>
<dbReference type="Proteomes" id="UP001597231">
    <property type="component" value="Unassembled WGS sequence"/>
</dbReference>
<comment type="caution">
    <text evidence="2">The sequence shown here is derived from an EMBL/GenBank/DDBJ whole genome shotgun (WGS) entry which is preliminary data.</text>
</comment>
<protein>
    <submittedName>
        <fullName evidence="2">Topoisomerase DNA-binding C4 zinc finger domain-containing protein</fullName>
    </submittedName>
</protein>
<dbReference type="Gene3D" id="3.30.65.10">
    <property type="entry name" value="Bacterial Topoisomerase I, domain 1"/>
    <property type="match status" value="1"/>
</dbReference>
<gene>
    <name evidence="2" type="ORF">ACFQ38_14350</name>
</gene>